<dbReference type="InterPro" id="IPR002020">
    <property type="entry name" value="Citrate_synthase"/>
</dbReference>
<evidence type="ECO:0000256" key="6">
    <source>
        <dbReference type="PIRNR" id="PIRNR001369"/>
    </source>
</evidence>
<dbReference type="AlphaFoldDB" id="A0A7W5AWM1"/>
<evidence type="ECO:0000256" key="1">
    <source>
        <dbReference type="ARBA" id="ARBA00004751"/>
    </source>
</evidence>
<dbReference type="InterPro" id="IPR011278">
    <property type="entry name" value="2-MeCitrate/Citrate_synth_II"/>
</dbReference>
<dbReference type="Gene3D" id="1.10.580.10">
    <property type="entry name" value="Citrate Synthase, domain 1"/>
    <property type="match status" value="1"/>
</dbReference>
<gene>
    <name evidence="9" type="ORF">FHS18_002099</name>
</gene>
<evidence type="ECO:0000256" key="5">
    <source>
        <dbReference type="ARBA" id="ARBA00049288"/>
    </source>
</evidence>
<keyword evidence="4 6" id="KW-0808">Transferase</keyword>
<dbReference type="PIRSF" id="PIRSF001369">
    <property type="entry name" value="Citrate_synth"/>
    <property type="match status" value="1"/>
</dbReference>
<name>A0A7W5AWM1_9BACL</name>
<protein>
    <recommendedName>
        <fullName evidence="6">Citrate synthase</fullName>
    </recommendedName>
</protein>
<sequence length="373" mass="41343">MTAKKSGGLADVIAGETAISTVGKEGKGLTYRGYSIHDLAAHASFEETAYLLLYGKLPNAEELAAYRLKLAGLRGLPDRLRRILEQLPSSTHPMDVLRTGYSALAAYEPETDGGNPLDLADRLLACCASILLYWYRFHADGSRIDVEKDALGTAAHFLRLLHGKTPDALHERAMDVSLILYAEHEFNASTFAARVTASTRSDLYASVTTGIGTLRGPLHGGANEAAMELIERYGTPDEAEQGIMHLLAARELIMGFGHRVYTVSDPRSDIIKSWSLKLSEAAGNRRLYDVSERIEQIMRREKKLFPNLDFYSASAYRLMGIPTSLFTPVFVMSRLSGWCAHVMEQRQNNRIIRPTAAYTGSEPQTWLAMEQRD</sequence>
<keyword evidence="3" id="KW-0816">Tricarboxylic acid cycle</keyword>
<dbReference type="GO" id="GO:0005737">
    <property type="term" value="C:cytoplasm"/>
    <property type="evidence" value="ECO:0007669"/>
    <property type="project" value="InterPro"/>
</dbReference>
<feature type="active site" evidence="7">
    <location>
        <position position="258"/>
    </location>
</feature>
<dbReference type="UniPathway" id="UPA00223"/>
<evidence type="ECO:0000256" key="7">
    <source>
        <dbReference type="PIRSR" id="PIRSR001369-1"/>
    </source>
</evidence>
<dbReference type="PANTHER" id="PTHR11739">
    <property type="entry name" value="CITRATE SYNTHASE"/>
    <property type="match status" value="1"/>
</dbReference>
<dbReference type="InterPro" id="IPR024176">
    <property type="entry name" value="Citrate_synthase_bac-typ"/>
</dbReference>
<dbReference type="NCBIfam" id="NF009006">
    <property type="entry name" value="PRK12351.1"/>
    <property type="match status" value="1"/>
</dbReference>
<dbReference type="InterPro" id="IPR016143">
    <property type="entry name" value="Citrate_synth-like_sm_a-sub"/>
</dbReference>
<accession>A0A7W5AWM1</accession>
<evidence type="ECO:0000313" key="10">
    <source>
        <dbReference type="Proteomes" id="UP000570361"/>
    </source>
</evidence>
<proteinExistence type="inferred from homology"/>
<dbReference type="EMBL" id="JACHXK010000004">
    <property type="protein sequence ID" value="MBB3110032.1"/>
    <property type="molecule type" value="Genomic_DNA"/>
</dbReference>
<dbReference type="Pfam" id="PF00285">
    <property type="entry name" value="Citrate_synt"/>
    <property type="match status" value="1"/>
</dbReference>
<dbReference type="GO" id="GO:0050440">
    <property type="term" value="F:2-methylcitrate synthase activity"/>
    <property type="evidence" value="ECO:0007669"/>
    <property type="project" value="TreeGrafter"/>
</dbReference>
<dbReference type="InterPro" id="IPR016142">
    <property type="entry name" value="Citrate_synth-like_lrg_a-sub"/>
</dbReference>
<feature type="active site" evidence="7">
    <location>
        <position position="309"/>
    </location>
</feature>
<dbReference type="GO" id="GO:0019679">
    <property type="term" value="P:propionate metabolic process, methylcitrate cycle"/>
    <property type="evidence" value="ECO:0007669"/>
    <property type="project" value="TreeGrafter"/>
</dbReference>
<comment type="caution">
    <text evidence="9">The sequence shown here is derived from an EMBL/GenBank/DDBJ whole genome shotgun (WGS) entry which is preliminary data.</text>
</comment>
<keyword evidence="9" id="KW-0012">Acyltransferase</keyword>
<dbReference type="InterPro" id="IPR019810">
    <property type="entry name" value="Citrate_synthase_AS"/>
</dbReference>
<comment type="pathway">
    <text evidence="1">Carbohydrate metabolism; tricarboxylic acid cycle; isocitrate from oxaloacetate: step 1/2.</text>
</comment>
<evidence type="ECO:0000256" key="4">
    <source>
        <dbReference type="ARBA" id="ARBA00022679"/>
    </source>
</evidence>
<dbReference type="FunFam" id="1.10.230.10:FF:000003">
    <property type="entry name" value="Citrate synthase"/>
    <property type="match status" value="1"/>
</dbReference>
<evidence type="ECO:0000313" key="9">
    <source>
        <dbReference type="EMBL" id="MBB3110032.1"/>
    </source>
</evidence>
<dbReference type="PRINTS" id="PR00143">
    <property type="entry name" value="CITRTSNTHASE"/>
</dbReference>
<comment type="similarity">
    <text evidence="2 6 8">Belongs to the citrate synthase family.</text>
</comment>
<dbReference type="GO" id="GO:0006099">
    <property type="term" value="P:tricarboxylic acid cycle"/>
    <property type="evidence" value="ECO:0007669"/>
    <property type="project" value="UniProtKB-UniPathway"/>
</dbReference>
<evidence type="ECO:0000256" key="8">
    <source>
        <dbReference type="RuleBase" id="RU003406"/>
    </source>
</evidence>
<dbReference type="GO" id="GO:0005975">
    <property type="term" value="P:carbohydrate metabolic process"/>
    <property type="evidence" value="ECO:0007669"/>
    <property type="project" value="TreeGrafter"/>
</dbReference>
<dbReference type="PANTHER" id="PTHR11739:SF25">
    <property type="entry name" value="CITRATE SYNTHASE-RELATED PROTEIN DDB_G0287281"/>
    <property type="match status" value="1"/>
</dbReference>
<evidence type="ECO:0000256" key="2">
    <source>
        <dbReference type="ARBA" id="ARBA00010566"/>
    </source>
</evidence>
<dbReference type="Gene3D" id="1.10.230.10">
    <property type="entry name" value="Cytochrome P450-Terp, domain 2"/>
    <property type="match status" value="1"/>
</dbReference>
<comment type="catalytic activity">
    <reaction evidence="5">
        <text>oxaloacetate + acetyl-CoA + H2O = citrate + CoA + H(+)</text>
        <dbReference type="Rhea" id="RHEA:16845"/>
        <dbReference type="ChEBI" id="CHEBI:15377"/>
        <dbReference type="ChEBI" id="CHEBI:15378"/>
        <dbReference type="ChEBI" id="CHEBI:16452"/>
        <dbReference type="ChEBI" id="CHEBI:16947"/>
        <dbReference type="ChEBI" id="CHEBI:57287"/>
        <dbReference type="ChEBI" id="CHEBI:57288"/>
        <dbReference type="EC" id="2.3.3.16"/>
    </reaction>
</comment>
<dbReference type="SUPFAM" id="SSF48256">
    <property type="entry name" value="Citrate synthase"/>
    <property type="match status" value="1"/>
</dbReference>
<evidence type="ECO:0000256" key="3">
    <source>
        <dbReference type="ARBA" id="ARBA00022532"/>
    </source>
</evidence>
<keyword evidence="10" id="KW-1185">Reference proteome</keyword>
<dbReference type="GO" id="GO:0036440">
    <property type="term" value="F:citrate synthase activity"/>
    <property type="evidence" value="ECO:0007669"/>
    <property type="project" value="UniProtKB-EC"/>
</dbReference>
<dbReference type="PROSITE" id="PS00480">
    <property type="entry name" value="CITRATE_SYNTHASE"/>
    <property type="match status" value="1"/>
</dbReference>
<dbReference type="Proteomes" id="UP000570361">
    <property type="component" value="Unassembled WGS sequence"/>
</dbReference>
<dbReference type="NCBIfam" id="TIGR01800">
    <property type="entry name" value="cit_synth_II"/>
    <property type="match status" value="1"/>
</dbReference>
<reference evidence="9 10" key="1">
    <citation type="submission" date="2020-08" db="EMBL/GenBank/DDBJ databases">
        <title>Genomic Encyclopedia of Type Strains, Phase III (KMG-III): the genomes of soil and plant-associated and newly described type strains.</title>
        <authorList>
            <person name="Whitman W."/>
        </authorList>
    </citation>
    <scope>NUCLEOTIDE SEQUENCE [LARGE SCALE GENOMIC DNA]</scope>
    <source>
        <strain evidence="9 10">CECT 5862</strain>
    </source>
</reference>
<dbReference type="InterPro" id="IPR036969">
    <property type="entry name" value="Citrate_synthase_sf"/>
</dbReference>
<organism evidence="9 10">
    <name type="scientific">Paenibacillus phyllosphaerae</name>
    <dbReference type="NCBI Taxonomy" id="274593"/>
    <lineage>
        <taxon>Bacteria</taxon>
        <taxon>Bacillati</taxon>
        <taxon>Bacillota</taxon>
        <taxon>Bacilli</taxon>
        <taxon>Bacillales</taxon>
        <taxon>Paenibacillaceae</taxon>
        <taxon>Paenibacillus</taxon>
    </lineage>
</organism>
<dbReference type="RefSeq" id="WP_183599714.1">
    <property type="nucleotide sequence ID" value="NZ_JACHXK010000004.1"/>
</dbReference>